<dbReference type="InterPro" id="IPR029526">
    <property type="entry name" value="PGBD"/>
</dbReference>
<feature type="transmembrane region" description="Helical" evidence="1">
    <location>
        <begin position="92"/>
        <end position="111"/>
    </location>
</feature>
<evidence type="ECO:0000313" key="3">
    <source>
        <dbReference type="EMBL" id="KAJ8930105.1"/>
    </source>
</evidence>
<dbReference type="Proteomes" id="UP001162156">
    <property type="component" value="Unassembled WGS sequence"/>
</dbReference>
<feature type="domain" description="PiggyBac transposable element-derived protein" evidence="2">
    <location>
        <begin position="41"/>
        <end position="114"/>
    </location>
</feature>
<dbReference type="PANTHER" id="PTHR46599:SF3">
    <property type="entry name" value="PIGGYBAC TRANSPOSABLE ELEMENT-DERIVED PROTEIN 4"/>
    <property type="match status" value="1"/>
</dbReference>
<reference evidence="3" key="1">
    <citation type="journal article" date="2023" name="Insect Mol. Biol.">
        <title>Genome sequencing provides insights into the evolution of gene families encoding plant cell wall-degrading enzymes in longhorned beetles.</title>
        <authorList>
            <person name="Shin N.R."/>
            <person name="Okamura Y."/>
            <person name="Kirsch R."/>
            <person name="Pauchet Y."/>
        </authorList>
    </citation>
    <scope>NUCLEOTIDE SEQUENCE</scope>
    <source>
        <strain evidence="3">RBIC_L_NR</strain>
    </source>
</reference>
<keyword evidence="1" id="KW-1133">Transmembrane helix</keyword>
<comment type="caution">
    <text evidence="3">The sequence shown here is derived from an EMBL/GenBank/DDBJ whole genome shotgun (WGS) entry which is preliminary data.</text>
</comment>
<organism evidence="3 4">
    <name type="scientific">Rhamnusium bicolor</name>
    <dbReference type="NCBI Taxonomy" id="1586634"/>
    <lineage>
        <taxon>Eukaryota</taxon>
        <taxon>Metazoa</taxon>
        <taxon>Ecdysozoa</taxon>
        <taxon>Arthropoda</taxon>
        <taxon>Hexapoda</taxon>
        <taxon>Insecta</taxon>
        <taxon>Pterygota</taxon>
        <taxon>Neoptera</taxon>
        <taxon>Endopterygota</taxon>
        <taxon>Coleoptera</taxon>
        <taxon>Polyphaga</taxon>
        <taxon>Cucujiformia</taxon>
        <taxon>Chrysomeloidea</taxon>
        <taxon>Cerambycidae</taxon>
        <taxon>Lepturinae</taxon>
        <taxon>Rhagiini</taxon>
        <taxon>Rhamnusium</taxon>
    </lineage>
</organism>
<dbReference type="Pfam" id="PF13843">
    <property type="entry name" value="DDE_Tnp_1_7"/>
    <property type="match status" value="1"/>
</dbReference>
<dbReference type="EMBL" id="JANEYF010004780">
    <property type="protein sequence ID" value="KAJ8930105.1"/>
    <property type="molecule type" value="Genomic_DNA"/>
</dbReference>
<keyword evidence="1" id="KW-0472">Membrane</keyword>
<evidence type="ECO:0000256" key="1">
    <source>
        <dbReference type="SAM" id="Phobius"/>
    </source>
</evidence>
<keyword evidence="4" id="KW-1185">Reference proteome</keyword>
<gene>
    <name evidence="3" type="ORF">NQ314_017133</name>
</gene>
<protein>
    <recommendedName>
        <fullName evidence="2">PiggyBac transposable element-derived protein domain-containing protein</fullName>
    </recommendedName>
</protein>
<sequence length="119" mass="13976">MIEQSPTRYWGPVTGNNKKNLQFSDNSGIHTSLYDNYHKTSYDFFKLLITDDIIQLCVTETNRYAAQEKAKGSRRSRIQEWKDTTQDEMEKFIGCIMWMGLVALPSINAYWSKSFIYKK</sequence>
<name>A0AAV8WV42_9CUCU</name>
<proteinExistence type="predicted"/>
<evidence type="ECO:0000259" key="2">
    <source>
        <dbReference type="Pfam" id="PF13843"/>
    </source>
</evidence>
<keyword evidence="1" id="KW-0812">Transmembrane</keyword>
<evidence type="ECO:0000313" key="4">
    <source>
        <dbReference type="Proteomes" id="UP001162156"/>
    </source>
</evidence>
<dbReference type="PANTHER" id="PTHR46599">
    <property type="entry name" value="PIGGYBAC TRANSPOSABLE ELEMENT-DERIVED PROTEIN 4"/>
    <property type="match status" value="1"/>
</dbReference>
<accession>A0AAV8WV42</accession>
<dbReference type="AlphaFoldDB" id="A0AAV8WV42"/>